<dbReference type="Proteomes" id="UP000033774">
    <property type="component" value="Unassembled WGS sequence"/>
</dbReference>
<name>A0A0F3IQU1_9PROT</name>
<gene>
    <name evidence="1" type="ORF">VZ95_13775</name>
</gene>
<dbReference type="EMBL" id="LAJY01000367">
    <property type="protein sequence ID" value="KJV09071.1"/>
    <property type="molecule type" value="Genomic_DNA"/>
</dbReference>
<comment type="caution">
    <text evidence="1">The sequence shown here is derived from an EMBL/GenBank/DDBJ whole genome shotgun (WGS) entry which is preliminary data.</text>
</comment>
<dbReference type="RefSeq" id="WP_045776365.1">
    <property type="nucleotide sequence ID" value="NZ_LAJY01000367.1"/>
</dbReference>
<reference evidence="1 2" key="1">
    <citation type="submission" date="2015-03" db="EMBL/GenBank/DDBJ databases">
        <title>Draft genome sequence of Elstera litoralis.</title>
        <authorList>
            <person name="Rahalkar M.C."/>
            <person name="Dhakephalkar P.K."/>
            <person name="Pore S.D."/>
            <person name="Arora P."/>
            <person name="Kapse N.G."/>
            <person name="Pandit P.S."/>
        </authorList>
    </citation>
    <scope>NUCLEOTIDE SEQUENCE [LARGE SCALE GENOMIC DNA]</scope>
    <source>
        <strain evidence="1 2">Dia-1</strain>
    </source>
</reference>
<dbReference type="AlphaFoldDB" id="A0A0F3IQU1"/>
<evidence type="ECO:0000313" key="1">
    <source>
        <dbReference type="EMBL" id="KJV09071.1"/>
    </source>
</evidence>
<accession>A0A0F3IQU1</accession>
<organism evidence="1 2">
    <name type="scientific">Elstera litoralis</name>
    <dbReference type="NCBI Taxonomy" id="552518"/>
    <lineage>
        <taxon>Bacteria</taxon>
        <taxon>Pseudomonadati</taxon>
        <taxon>Pseudomonadota</taxon>
        <taxon>Alphaproteobacteria</taxon>
        <taxon>Rhodospirillales</taxon>
        <taxon>Rhodospirillaceae</taxon>
        <taxon>Elstera</taxon>
    </lineage>
</organism>
<keyword evidence="2" id="KW-1185">Reference proteome</keyword>
<proteinExistence type="predicted"/>
<sequence length="80" mass="9120">MSADSVELETRIDDRAPPFTPAGCPLKQVADAVAYLRDWHRFKPAHDGRNWRLGRQIVTGRVLVDTARRLSTRLTGRQYS</sequence>
<evidence type="ECO:0000313" key="2">
    <source>
        <dbReference type="Proteomes" id="UP000033774"/>
    </source>
</evidence>
<protein>
    <submittedName>
        <fullName evidence="1">Uncharacterized protein</fullName>
    </submittedName>
</protein>